<dbReference type="KEGG" id="bbes:BESB_060720"/>
<feature type="region of interest" description="Disordered" evidence="10">
    <location>
        <begin position="1473"/>
        <end position="1508"/>
    </location>
</feature>
<feature type="transmembrane region" description="Helical" evidence="11">
    <location>
        <begin position="1016"/>
        <end position="1035"/>
    </location>
</feature>
<protein>
    <recommendedName>
        <fullName evidence="5">Vacuolar membrane protease</fullName>
    </recommendedName>
    <alternativeName>
        <fullName evidence="9">FXNA-related family protease 1</fullName>
    </alternativeName>
</protein>
<feature type="transmembrane region" description="Helical" evidence="11">
    <location>
        <begin position="971"/>
        <end position="996"/>
    </location>
</feature>
<keyword evidence="11" id="KW-0472">Membrane</keyword>
<dbReference type="OrthoDB" id="76293at2759"/>
<dbReference type="PANTHER" id="PTHR12147">
    <property type="entry name" value="METALLOPEPTIDASE M28 FAMILY MEMBER"/>
    <property type="match status" value="1"/>
</dbReference>
<keyword evidence="14" id="KW-1185">Reference proteome</keyword>
<dbReference type="Pfam" id="PF04389">
    <property type="entry name" value="Peptidase_M28"/>
    <property type="match status" value="1"/>
</dbReference>
<comment type="cofactor">
    <cofactor evidence="1">
        <name>Zn(2+)</name>
        <dbReference type="ChEBI" id="CHEBI:29105"/>
    </cofactor>
</comment>
<dbReference type="GO" id="GO:0006508">
    <property type="term" value="P:proteolysis"/>
    <property type="evidence" value="ECO:0007669"/>
    <property type="project" value="InterPro"/>
</dbReference>
<dbReference type="Gene3D" id="3.40.630.10">
    <property type="entry name" value="Zn peptidases"/>
    <property type="match status" value="1"/>
</dbReference>
<evidence type="ECO:0000313" key="14">
    <source>
        <dbReference type="Proteomes" id="UP000224006"/>
    </source>
</evidence>
<feature type="transmembrane region" description="Helical" evidence="11">
    <location>
        <begin position="750"/>
        <end position="775"/>
    </location>
</feature>
<comment type="similarity">
    <text evidence="4">Belongs to the peptidase M28 family.</text>
</comment>
<feature type="compositionally biased region" description="Basic residues" evidence="10">
    <location>
        <begin position="1487"/>
        <end position="1497"/>
    </location>
</feature>
<dbReference type="GeneID" id="40311000"/>
<feature type="transmembrane region" description="Helical" evidence="11">
    <location>
        <begin position="836"/>
        <end position="855"/>
    </location>
</feature>
<evidence type="ECO:0000313" key="13">
    <source>
        <dbReference type="EMBL" id="PFH35185.1"/>
    </source>
</evidence>
<feature type="region of interest" description="Disordered" evidence="10">
    <location>
        <begin position="16"/>
        <end position="44"/>
    </location>
</feature>
<evidence type="ECO:0000256" key="4">
    <source>
        <dbReference type="ARBA" id="ARBA00010918"/>
    </source>
</evidence>
<accession>A0A2A9MB26</accession>
<evidence type="ECO:0000256" key="1">
    <source>
        <dbReference type="ARBA" id="ARBA00001947"/>
    </source>
</evidence>
<feature type="compositionally biased region" description="Polar residues" evidence="10">
    <location>
        <begin position="145"/>
        <end position="157"/>
    </location>
</feature>
<feature type="transmembrane region" description="Helical" evidence="11">
    <location>
        <begin position="52"/>
        <end position="72"/>
    </location>
</feature>
<comment type="function">
    <text evidence="2">May be involved in vacuolar sorting and osmoregulation.</text>
</comment>
<name>A0A2A9MB26_BESBE</name>
<feature type="domain" description="Peptidase M28" evidence="12">
    <location>
        <begin position="454"/>
        <end position="666"/>
    </location>
</feature>
<dbReference type="VEuPathDB" id="ToxoDB:BESB_060720"/>
<reference evidence="13 14" key="1">
    <citation type="submission" date="2017-09" db="EMBL/GenBank/DDBJ databases">
        <title>Genome sequencing of Besnoitia besnoiti strain Bb-Ger1.</title>
        <authorList>
            <person name="Schares G."/>
            <person name="Venepally P."/>
            <person name="Lorenzi H.A."/>
        </authorList>
    </citation>
    <scope>NUCLEOTIDE SEQUENCE [LARGE SCALE GENOMIC DNA]</scope>
    <source>
        <strain evidence="13 14">Bb-Ger1</strain>
    </source>
</reference>
<evidence type="ECO:0000256" key="9">
    <source>
        <dbReference type="ARBA" id="ARBA00031512"/>
    </source>
</evidence>
<dbReference type="EMBL" id="NWUJ01000005">
    <property type="protein sequence ID" value="PFH35185.1"/>
    <property type="molecule type" value="Genomic_DNA"/>
</dbReference>
<feature type="compositionally biased region" description="Low complexity" evidence="10">
    <location>
        <begin position="712"/>
        <end position="723"/>
    </location>
</feature>
<sequence length="1549" mass="165067">MATGLCPDRTPLVCFQSPPSSSSGSERKYEERAANGGQGLSPSARRCNQGSAALSIPALPLVLLAAALWAAYINHVDLPSPVPPSAHPSVFSEGRVRSFLNAFTAGVRTLGSCNNELFAPLLMLRYIKDEILGGRRPSSKPAAPDSSQSDCGERSSPSVDPVVVHAFSYYLQATYDPPASFPPFPANRKPPSHQEGALPRMFPPALLSSLSLCSIPLGGSESGHGTLPEHLRRRLSSIEVPQCVSAAHALHVCEGAEHAPTAPRRRTTWSDPTHAALSAAENELGEAWEKPSAAALQAAVESAVDAYDAAVDAGLSASFKHVVNTSHEFDSILGALHPPTTLGTSSAATAAAATSSASVWWAGTPQLRTRCFKVTRHFLASAEAKAILEGGEGSEGSPAYDDAVRNLIVADLSFSSAAAGGAFFHWKDGRHVLYSGLYDLALRLQPLGVLESDKSAKRNALLLSAHADSASGSPGASDDAAMVGSLLEVARNVVHMHLESVEKGQKGANEGRRAGWEGPSSFWKIEAPLIVDINGAEEIGLLGAHGFATLHPFARQVAYALNLESAGRGGKENLIQTSGPHGTRIVSHYQSAASSPSASSLVMDVGDMGLFPGETDLRVWRDVLHVKGGIEFAWTTDGFYYHTKYDDIHHIRPGAIQRVGDLARALTLRLTQDLATQGDEEGKGESARVEKSAGGEGAHVWADNARDGGASQGDSSTRSSESGAASTSFSLFETMPKTSWPRSSQFFADVLGSVLLVFPLRFFEVLLVALGALLVAQVRLERSVLGLTFSLPLLLLSVGSLLLALIAPLVLTAVLSQATSFLLFPLITFWDWRLGAALYATLGAAAFLGAWYRLLFKGLFVRFPASRHPFKAEQAALHGAIGFSLLLLCVLRYSGARAAFAPLLFLLLASASRVLTLSLLHEPRCAAPGEEAGGGRSPNRAATAKATTVEHREDECPNACGTCGKTPTCKALMLCAAHCAFLLLPTIALLQTALLLSNTMAPVLGRVNSVWGLGDSFAFTVSVLPFLIFLLPLLVSPALFFSLHHSAAEVGDPSQGPPPRRTASPRRRTRRSVMSLWILLGAVGAALVALGVVFVHRDLPEEELADGEALGTARETPAVESPGVFAPDSTRVTRALSAWQMQAAAQLRRLGIFSAGKTGTDEETLFPYSKATPLRIEVRLFSRKTVRGFTEEGADEGVLALEGTDGKAEKVGVLIRGISPSGRVMDPTSHATARVVAALRAAVSVALRKGEGGGGTGNLDGDAEALLWPRFISEEKFVHFENLPAEETVKLMMRFPQVPVAMNTGHAISLFFSSREGKAPRSAEDDAEGFFPPHLLLPPRPVAGQSTQDPSLPSPIFLQPTMAALSSRYNLTTDQTQLHIRIGGASLFSLLLPASPIVGWSLDKTMSLERTRDCDCFRITVFAPHPPAFAEFSLTLKGKSGLTFSSTSSLMDPLEPVAGCREASLFAAALSPEAFTSPPPPQEHRKASASRRRQRAKARTDSRGQGPPHIVFWEELERRLPAYVVGTYYAAEHIQWEIPAPPFDGRFYG</sequence>
<dbReference type="SUPFAM" id="SSF53187">
    <property type="entry name" value="Zn-dependent exopeptidases"/>
    <property type="match status" value="1"/>
</dbReference>
<feature type="region of interest" description="Disordered" evidence="10">
    <location>
        <begin position="1049"/>
        <end position="1068"/>
    </location>
</feature>
<dbReference type="InterPro" id="IPR045175">
    <property type="entry name" value="M28_fam"/>
</dbReference>
<feature type="transmembrane region" description="Helical" evidence="11">
    <location>
        <begin position="875"/>
        <end position="893"/>
    </location>
</feature>
<evidence type="ECO:0000256" key="11">
    <source>
        <dbReference type="SAM" id="Phobius"/>
    </source>
</evidence>
<dbReference type="Proteomes" id="UP000224006">
    <property type="component" value="Chromosome V"/>
</dbReference>
<dbReference type="GO" id="GO:0008235">
    <property type="term" value="F:metalloexopeptidase activity"/>
    <property type="evidence" value="ECO:0007669"/>
    <property type="project" value="InterPro"/>
</dbReference>
<dbReference type="InterPro" id="IPR007484">
    <property type="entry name" value="Peptidase_M28"/>
</dbReference>
<dbReference type="GO" id="GO:0005774">
    <property type="term" value="C:vacuolar membrane"/>
    <property type="evidence" value="ECO:0007669"/>
    <property type="project" value="UniProtKB-SubCell"/>
</dbReference>
<evidence type="ECO:0000256" key="5">
    <source>
        <dbReference type="ARBA" id="ARBA00017435"/>
    </source>
</evidence>
<dbReference type="RefSeq" id="XP_029219194.1">
    <property type="nucleotide sequence ID" value="XM_029364486.1"/>
</dbReference>
<organism evidence="13 14">
    <name type="scientific">Besnoitia besnoiti</name>
    <name type="common">Apicomplexan protozoan</name>
    <dbReference type="NCBI Taxonomy" id="94643"/>
    <lineage>
        <taxon>Eukaryota</taxon>
        <taxon>Sar</taxon>
        <taxon>Alveolata</taxon>
        <taxon>Apicomplexa</taxon>
        <taxon>Conoidasida</taxon>
        <taxon>Coccidia</taxon>
        <taxon>Eucoccidiorida</taxon>
        <taxon>Eimeriorina</taxon>
        <taxon>Sarcocystidae</taxon>
        <taxon>Besnoitia</taxon>
    </lineage>
</organism>
<keyword evidence="8" id="KW-0325">Glycoprotein</keyword>
<keyword evidence="7 11" id="KW-1133">Transmembrane helix</keyword>
<evidence type="ECO:0000256" key="2">
    <source>
        <dbReference type="ARBA" id="ARBA00003273"/>
    </source>
</evidence>
<keyword evidence="11" id="KW-0812">Transmembrane</keyword>
<evidence type="ECO:0000259" key="12">
    <source>
        <dbReference type="Pfam" id="PF04389"/>
    </source>
</evidence>
<evidence type="ECO:0000256" key="3">
    <source>
        <dbReference type="ARBA" id="ARBA00004128"/>
    </source>
</evidence>
<feature type="transmembrane region" description="Helical" evidence="11">
    <location>
        <begin position="1076"/>
        <end position="1095"/>
    </location>
</feature>
<feature type="region of interest" description="Disordered" evidence="10">
    <location>
        <begin position="135"/>
        <end position="157"/>
    </location>
</feature>
<comment type="caution">
    <text evidence="13">The sequence shown here is derived from an EMBL/GenBank/DDBJ whole genome shotgun (WGS) entry which is preliminary data.</text>
</comment>
<feature type="transmembrane region" description="Helical" evidence="11">
    <location>
        <begin position="787"/>
        <end position="816"/>
    </location>
</feature>
<evidence type="ECO:0000256" key="6">
    <source>
        <dbReference type="ARBA" id="ARBA00022554"/>
    </source>
</evidence>
<gene>
    <name evidence="13" type="ORF">BESB_060720</name>
</gene>
<dbReference type="STRING" id="94643.A0A2A9MB26"/>
<comment type="subcellular location">
    <subcellularLocation>
        <location evidence="3">Vacuole membrane</location>
        <topology evidence="3">Multi-pass membrane protein</topology>
    </subcellularLocation>
</comment>
<evidence type="ECO:0000256" key="8">
    <source>
        <dbReference type="ARBA" id="ARBA00023180"/>
    </source>
</evidence>
<evidence type="ECO:0000256" key="7">
    <source>
        <dbReference type="ARBA" id="ARBA00022989"/>
    </source>
</evidence>
<dbReference type="PANTHER" id="PTHR12147:SF58">
    <property type="entry name" value="VACUOLAR MEMBRANE PROTEASE"/>
    <property type="match status" value="1"/>
</dbReference>
<feature type="region of interest" description="Disordered" evidence="10">
    <location>
        <begin position="695"/>
        <end position="723"/>
    </location>
</feature>
<proteinExistence type="inferred from homology"/>
<keyword evidence="6" id="KW-0926">Vacuole</keyword>
<evidence type="ECO:0000256" key="10">
    <source>
        <dbReference type="SAM" id="MobiDB-lite"/>
    </source>
</evidence>